<gene>
    <name evidence="1" type="ORF">QTO34_001888</name>
</gene>
<dbReference type="AlphaFoldDB" id="A0AA40HTP3"/>
<protein>
    <submittedName>
        <fullName evidence="1">Uncharacterized protein</fullName>
    </submittedName>
</protein>
<evidence type="ECO:0000313" key="2">
    <source>
        <dbReference type="Proteomes" id="UP001177744"/>
    </source>
</evidence>
<name>A0AA40HTP3_CNENI</name>
<accession>A0AA40HTP3</accession>
<comment type="caution">
    <text evidence="1">The sequence shown here is derived from an EMBL/GenBank/DDBJ whole genome shotgun (WGS) entry which is preliminary data.</text>
</comment>
<dbReference type="Gene3D" id="1.20.5.170">
    <property type="match status" value="1"/>
</dbReference>
<organism evidence="1 2">
    <name type="scientific">Cnephaeus nilssonii</name>
    <name type="common">Northern bat</name>
    <name type="synonym">Eptesicus nilssonii</name>
    <dbReference type="NCBI Taxonomy" id="3371016"/>
    <lineage>
        <taxon>Eukaryota</taxon>
        <taxon>Metazoa</taxon>
        <taxon>Chordata</taxon>
        <taxon>Craniata</taxon>
        <taxon>Vertebrata</taxon>
        <taxon>Euteleostomi</taxon>
        <taxon>Mammalia</taxon>
        <taxon>Eutheria</taxon>
        <taxon>Laurasiatheria</taxon>
        <taxon>Chiroptera</taxon>
        <taxon>Yangochiroptera</taxon>
        <taxon>Vespertilionidae</taxon>
        <taxon>Cnephaeus</taxon>
    </lineage>
</organism>
<evidence type="ECO:0000313" key="1">
    <source>
        <dbReference type="EMBL" id="KAK1337263.1"/>
    </source>
</evidence>
<dbReference type="Proteomes" id="UP001177744">
    <property type="component" value="Unassembled WGS sequence"/>
</dbReference>
<dbReference type="SUPFAM" id="SSF64593">
    <property type="entry name" value="Intermediate filament protein, coiled coil region"/>
    <property type="match status" value="1"/>
</dbReference>
<proteinExistence type="predicted"/>
<sequence length="91" mass="10042">MKQLNGILLHLASELARPGQSGRGEALLNIKVKLEAEISTYCNLLEEGVDLYLSDALDNRNSLQSIQKTTTCRIVDSKVVSEVNDPKVLRC</sequence>
<reference evidence="1" key="1">
    <citation type="submission" date="2023-06" db="EMBL/GenBank/DDBJ databases">
        <title>Reference genome for the Northern bat (Eptesicus nilssonii), a most northern bat species.</title>
        <authorList>
            <person name="Laine V.N."/>
            <person name="Pulliainen A.T."/>
            <person name="Lilley T.M."/>
        </authorList>
    </citation>
    <scope>NUCLEOTIDE SEQUENCE</scope>
    <source>
        <strain evidence="1">BLF_Eptnil</strain>
        <tissue evidence="1">Kidney</tissue>
    </source>
</reference>
<keyword evidence="2" id="KW-1185">Reference proteome</keyword>
<dbReference type="EMBL" id="JAULJE010000011">
    <property type="protein sequence ID" value="KAK1337263.1"/>
    <property type="molecule type" value="Genomic_DNA"/>
</dbReference>